<sequence length="117" mass="12871">MTEFRRTRVVPWRLDAGSRRIAAWHAVMRVCSWEVACGSVMGASKAACSARLGAGLGAAHKQYRGATRSCLSARRISARRISAECRHERKMRARSAERRHAGACDAGEHLAHDAIMP</sequence>
<accession>A0AAP0E516</accession>
<protein>
    <submittedName>
        <fullName evidence="1">Uncharacterized protein</fullName>
    </submittedName>
</protein>
<comment type="caution">
    <text evidence="1">The sequence shown here is derived from an EMBL/GenBank/DDBJ whole genome shotgun (WGS) entry which is preliminary data.</text>
</comment>
<reference evidence="1 2" key="1">
    <citation type="submission" date="2024-01" db="EMBL/GenBank/DDBJ databases">
        <title>Genome assemblies of Stephania.</title>
        <authorList>
            <person name="Yang L."/>
        </authorList>
    </citation>
    <scope>NUCLEOTIDE SEQUENCE [LARGE SCALE GENOMIC DNA]</scope>
    <source>
        <strain evidence="1">YNDBR</strain>
        <tissue evidence="1">Leaf</tissue>
    </source>
</reference>
<dbReference type="AlphaFoldDB" id="A0AAP0E516"/>
<organism evidence="1 2">
    <name type="scientific">Stephania yunnanensis</name>
    <dbReference type="NCBI Taxonomy" id="152371"/>
    <lineage>
        <taxon>Eukaryota</taxon>
        <taxon>Viridiplantae</taxon>
        <taxon>Streptophyta</taxon>
        <taxon>Embryophyta</taxon>
        <taxon>Tracheophyta</taxon>
        <taxon>Spermatophyta</taxon>
        <taxon>Magnoliopsida</taxon>
        <taxon>Ranunculales</taxon>
        <taxon>Menispermaceae</taxon>
        <taxon>Menispermoideae</taxon>
        <taxon>Cissampelideae</taxon>
        <taxon>Stephania</taxon>
    </lineage>
</organism>
<gene>
    <name evidence="1" type="ORF">Syun_029143</name>
</gene>
<keyword evidence="2" id="KW-1185">Reference proteome</keyword>
<proteinExistence type="predicted"/>
<evidence type="ECO:0000313" key="2">
    <source>
        <dbReference type="Proteomes" id="UP001420932"/>
    </source>
</evidence>
<dbReference type="EMBL" id="JBBNAF010000013">
    <property type="protein sequence ID" value="KAK9086749.1"/>
    <property type="molecule type" value="Genomic_DNA"/>
</dbReference>
<name>A0AAP0E516_9MAGN</name>
<evidence type="ECO:0000313" key="1">
    <source>
        <dbReference type="EMBL" id="KAK9086749.1"/>
    </source>
</evidence>
<dbReference type="Proteomes" id="UP001420932">
    <property type="component" value="Unassembled WGS sequence"/>
</dbReference>